<evidence type="ECO:0000313" key="2">
    <source>
        <dbReference type="Proteomes" id="UP001167864"/>
    </source>
</evidence>
<accession>A0AAW7K5D5</accession>
<protein>
    <submittedName>
        <fullName evidence="1">Uncharacterized protein</fullName>
    </submittedName>
</protein>
<gene>
    <name evidence="1" type="ORF">QVN42_18785</name>
</gene>
<reference evidence="1" key="1">
    <citation type="submission" date="2023-06" db="EMBL/GenBank/DDBJ databases">
        <authorList>
            <person name="Polev D.E."/>
            <person name="Saitova A.T."/>
            <person name="Bogumilchik E.A."/>
            <person name="Kokorina G.I."/>
            <person name="Voskresenskaia E.A."/>
        </authorList>
    </citation>
    <scope>NUCLEOTIDE SEQUENCE</scope>
    <source>
        <strain evidence="1">2145 StPb PI</strain>
    </source>
</reference>
<dbReference type="AlphaFoldDB" id="A0AAW7K5D5"/>
<sequence length="98" mass="11507">MKRKLIKQNKQFLSGLLIQARLNNLSLPMVIDLLSQKSELNMAARKKLREDWLHAEFGDGFVSVPQVTHSGHIVCYRMFLDKADLPQEHQNRWIDFIF</sequence>
<evidence type="ECO:0000313" key="1">
    <source>
        <dbReference type="EMBL" id="MDN0089396.1"/>
    </source>
</evidence>
<dbReference type="Proteomes" id="UP001167864">
    <property type="component" value="Unassembled WGS sequence"/>
</dbReference>
<dbReference type="RefSeq" id="WP_289818388.1">
    <property type="nucleotide sequence ID" value="NZ_JAUEHU010000034.1"/>
</dbReference>
<proteinExistence type="predicted"/>
<organism evidence="1 2">
    <name type="scientific">Yersinia nurmii</name>
    <dbReference type="NCBI Taxonomy" id="685706"/>
    <lineage>
        <taxon>Bacteria</taxon>
        <taxon>Pseudomonadati</taxon>
        <taxon>Pseudomonadota</taxon>
        <taxon>Gammaproteobacteria</taxon>
        <taxon>Enterobacterales</taxon>
        <taxon>Yersiniaceae</taxon>
        <taxon>Yersinia</taxon>
    </lineage>
</organism>
<name>A0AAW7K5D5_9GAMM</name>
<dbReference type="EMBL" id="JAUEHU010000034">
    <property type="protein sequence ID" value="MDN0089396.1"/>
    <property type="molecule type" value="Genomic_DNA"/>
</dbReference>
<comment type="caution">
    <text evidence="1">The sequence shown here is derived from an EMBL/GenBank/DDBJ whole genome shotgun (WGS) entry which is preliminary data.</text>
</comment>